<organism evidence="2 3">
    <name type="scientific">Nitrosomonas ureae</name>
    <dbReference type="NCBI Taxonomy" id="44577"/>
    <lineage>
        <taxon>Bacteria</taxon>
        <taxon>Pseudomonadati</taxon>
        <taxon>Pseudomonadota</taxon>
        <taxon>Betaproteobacteria</taxon>
        <taxon>Nitrosomonadales</taxon>
        <taxon>Nitrosomonadaceae</taxon>
        <taxon>Nitrosomonas</taxon>
    </lineage>
</organism>
<accession>A0A286A8C1</accession>
<proteinExistence type="predicted"/>
<dbReference type="RefSeq" id="WP_176492707.1">
    <property type="nucleotide sequence ID" value="NZ_OCMU01000001.1"/>
</dbReference>
<keyword evidence="1" id="KW-0472">Membrane</keyword>
<sequence>MCHVCDKKNEYLQHDLRKRSFLKLAAASTLGLGISGAGISSVEEILSGAYLSRRMAAHNLWR</sequence>
<keyword evidence="1" id="KW-0812">Transmembrane</keyword>
<keyword evidence="1" id="KW-1133">Transmembrane helix</keyword>
<dbReference type="Proteomes" id="UP000219335">
    <property type="component" value="Unassembled WGS sequence"/>
</dbReference>
<dbReference type="AlphaFoldDB" id="A0A286A8C1"/>
<evidence type="ECO:0000256" key="1">
    <source>
        <dbReference type="SAM" id="Phobius"/>
    </source>
</evidence>
<name>A0A286A8C1_9PROT</name>
<dbReference type="EMBL" id="OCMU01000001">
    <property type="protein sequence ID" value="SOD18163.1"/>
    <property type="molecule type" value="Genomic_DNA"/>
</dbReference>
<evidence type="ECO:0000313" key="3">
    <source>
        <dbReference type="Proteomes" id="UP000219335"/>
    </source>
</evidence>
<gene>
    <name evidence="2" type="ORF">SAMN06297164_1525</name>
</gene>
<reference evidence="2 3" key="1">
    <citation type="submission" date="2017-09" db="EMBL/GenBank/DDBJ databases">
        <authorList>
            <person name="Ehlers B."/>
            <person name="Leendertz F.H."/>
        </authorList>
    </citation>
    <scope>NUCLEOTIDE SEQUENCE [LARGE SCALE GENOMIC DNA]</scope>
    <source>
        <strain evidence="2 3">Nm42</strain>
    </source>
</reference>
<evidence type="ECO:0000313" key="2">
    <source>
        <dbReference type="EMBL" id="SOD18163.1"/>
    </source>
</evidence>
<protein>
    <submittedName>
        <fullName evidence="2">Uncharacterized protein</fullName>
    </submittedName>
</protein>
<feature type="transmembrane region" description="Helical" evidence="1">
    <location>
        <begin position="21"/>
        <end position="42"/>
    </location>
</feature>